<dbReference type="GO" id="GO:0043204">
    <property type="term" value="C:perikaryon"/>
    <property type="evidence" value="ECO:0007669"/>
    <property type="project" value="TreeGrafter"/>
</dbReference>
<gene>
    <name evidence="3" type="primary">NPFF</name>
</gene>
<dbReference type="GeneID" id="129346429"/>
<evidence type="ECO:0000313" key="2">
    <source>
        <dbReference type="Proteomes" id="UP001190640"/>
    </source>
</evidence>
<dbReference type="GO" id="GO:0005615">
    <property type="term" value="C:extracellular space"/>
    <property type="evidence" value="ECO:0007669"/>
    <property type="project" value="TreeGrafter"/>
</dbReference>
<dbReference type="KEGG" id="emc:129346429"/>
<dbReference type="GO" id="GO:0098794">
    <property type="term" value="C:postsynapse"/>
    <property type="evidence" value="ECO:0007669"/>
    <property type="project" value="GOC"/>
</dbReference>
<dbReference type="CTD" id="8620"/>
<dbReference type="GO" id="GO:0001664">
    <property type="term" value="F:G protein-coupled receptor binding"/>
    <property type="evidence" value="ECO:0007669"/>
    <property type="project" value="TreeGrafter"/>
</dbReference>
<keyword evidence="2" id="KW-1185">Reference proteome</keyword>
<dbReference type="Pfam" id="PF15085">
    <property type="entry name" value="NPFF"/>
    <property type="match status" value="1"/>
</dbReference>
<dbReference type="AlphaFoldDB" id="A0AA97KPE8"/>
<organism evidence="2 3">
    <name type="scientific">Eublepharis macularius</name>
    <name type="common">Leopard gecko</name>
    <name type="synonym">Cyrtodactylus macularius</name>
    <dbReference type="NCBI Taxonomy" id="481883"/>
    <lineage>
        <taxon>Eukaryota</taxon>
        <taxon>Metazoa</taxon>
        <taxon>Chordata</taxon>
        <taxon>Craniata</taxon>
        <taxon>Vertebrata</taxon>
        <taxon>Euteleostomi</taxon>
        <taxon>Lepidosauria</taxon>
        <taxon>Squamata</taxon>
        <taxon>Bifurcata</taxon>
        <taxon>Gekkota</taxon>
        <taxon>Eublepharidae</taxon>
        <taxon>Eublepharinae</taxon>
        <taxon>Eublepharis</taxon>
    </lineage>
</organism>
<dbReference type="PANTHER" id="PTHR15044">
    <property type="entry name" value="NEUROPEPTIDE FF"/>
    <property type="match status" value="1"/>
</dbReference>
<evidence type="ECO:0000313" key="3">
    <source>
        <dbReference type="RefSeq" id="XP_054859755.1"/>
    </source>
</evidence>
<dbReference type="InterPro" id="IPR008065">
    <property type="entry name" value="NPFF"/>
</dbReference>
<evidence type="ECO:0000256" key="1">
    <source>
        <dbReference type="SAM" id="MobiDB-lite"/>
    </source>
</evidence>
<dbReference type="GO" id="GO:0043679">
    <property type="term" value="C:axon terminus"/>
    <property type="evidence" value="ECO:0007669"/>
    <property type="project" value="TreeGrafter"/>
</dbReference>
<protein>
    <submittedName>
        <fullName evidence="3">LOW QUALITY PROTEIN: pro-FMRFamide-related neuropeptide FF</fullName>
    </submittedName>
</protein>
<dbReference type="RefSeq" id="XP_054859755.1">
    <property type="nucleotide sequence ID" value="XM_055003780.1"/>
</dbReference>
<dbReference type="GO" id="GO:0007218">
    <property type="term" value="P:neuropeptide signaling pathway"/>
    <property type="evidence" value="ECO:0007669"/>
    <property type="project" value="UniProtKB-KW"/>
</dbReference>
<dbReference type="Proteomes" id="UP001190640">
    <property type="component" value="Chromosome 19"/>
</dbReference>
<dbReference type="GO" id="GO:0060079">
    <property type="term" value="P:excitatory postsynaptic potential"/>
    <property type="evidence" value="ECO:0007669"/>
    <property type="project" value="TreeGrafter"/>
</dbReference>
<feature type="region of interest" description="Disordered" evidence="1">
    <location>
        <begin position="1"/>
        <end position="33"/>
    </location>
</feature>
<proteinExistence type="predicted"/>
<feature type="region of interest" description="Disordered" evidence="1">
    <location>
        <begin position="138"/>
        <end position="187"/>
    </location>
</feature>
<dbReference type="GO" id="GO:0005184">
    <property type="term" value="F:neuropeptide hormone activity"/>
    <property type="evidence" value="ECO:0007669"/>
    <property type="project" value="InterPro"/>
</dbReference>
<name>A0AA97KPE8_EUBMA</name>
<dbReference type="PANTHER" id="PTHR15044:SF0">
    <property type="entry name" value="PRO-FMRFAMIDE-RELATED NEUROPEPTIDE FF"/>
    <property type="match status" value="1"/>
</dbReference>
<keyword evidence="3" id="KW-0527">Neuropeptide</keyword>
<sequence length="187" mass="20686">MVDPPPVPVPQEQHFGGAVHLGPQQKECPPAPVWGYKGIASRRGSERGRGEQASKMEAAHLFVLLTFLLGSLRAGQGLEEGLGSKELFAEEPNGYPERLLDWMQQENEEHVIQSSPEEHPMGGLLRSLLHAVQRPGRSPSFLFQPQRFGRDARSSPSDGGRINLRARDSMAPQFLSMATPQRFGKKK</sequence>
<dbReference type="GO" id="GO:0030425">
    <property type="term" value="C:dendrite"/>
    <property type="evidence" value="ECO:0007669"/>
    <property type="project" value="TreeGrafter"/>
</dbReference>
<reference evidence="3" key="1">
    <citation type="submission" date="2025-08" db="UniProtKB">
        <authorList>
            <consortium name="RefSeq"/>
        </authorList>
    </citation>
    <scope>IDENTIFICATION</scope>
    <source>
        <tissue evidence="3">Blood</tissue>
    </source>
</reference>
<accession>A0AA97KPE8</accession>